<name>A0ACD5HBZ9_9PROT</name>
<dbReference type="EMBL" id="CP127523">
    <property type="protein sequence ID" value="XRI70633.1"/>
    <property type="molecule type" value="Genomic_DNA"/>
</dbReference>
<gene>
    <name evidence="1" type="ORF">GL267_000835</name>
</gene>
<evidence type="ECO:0000313" key="2">
    <source>
        <dbReference type="Proteomes" id="UP000470022"/>
    </source>
</evidence>
<proteinExistence type="predicted"/>
<protein>
    <submittedName>
        <fullName evidence="1">Uncharacterized protein</fullName>
    </submittedName>
</protein>
<organism evidence="1 2">
    <name type="scientific">Acidithiobacillus ferrianus</name>
    <dbReference type="NCBI Taxonomy" id="2678518"/>
    <lineage>
        <taxon>Bacteria</taxon>
        <taxon>Pseudomonadati</taxon>
        <taxon>Pseudomonadota</taxon>
        <taxon>Acidithiobacillia</taxon>
        <taxon>Acidithiobacillales</taxon>
        <taxon>Acidithiobacillaceae</taxon>
        <taxon>Acidithiobacillus</taxon>
    </lineage>
</organism>
<dbReference type="Proteomes" id="UP000470022">
    <property type="component" value="Chromosome"/>
</dbReference>
<reference evidence="1" key="1">
    <citation type="submission" date="2023-06" db="EMBL/GenBank/DDBJ databases">
        <title>Complete and circular genome of Acidithiobacillus ferrianus DSM 107098.</title>
        <authorList>
            <person name="Norris P.R."/>
            <person name="Falagan C."/>
            <person name="Moya-Beltran A."/>
            <person name="Castro M."/>
            <person name="Quatrini R."/>
            <person name="Johnson D.B."/>
        </authorList>
    </citation>
    <scope>NUCLEOTIDE SEQUENCE</scope>
    <source>
        <strain evidence="1">MG</strain>
    </source>
</reference>
<keyword evidence="2" id="KW-1185">Reference proteome</keyword>
<accession>A0ACD5HBZ9</accession>
<evidence type="ECO:0000313" key="1">
    <source>
        <dbReference type="EMBL" id="XRI70633.1"/>
    </source>
</evidence>
<sequence length="92" mass="10526">MAVVVRQVSTQLAKVKHPINSPEEVISGDVIFEMKGMEQLVLHHLLMPHHFSPSHSTQWVDYISGPPGRLFLGEFFNRIDWKRSFANTCNLP</sequence>